<keyword evidence="9" id="KW-1278">Translocase</keyword>
<dbReference type="SUPFAM" id="SSF52540">
    <property type="entry name" value="P-loop containing nucleoside triphosphate hydrolases"/>
    <property type="match status" value="2"/>
</dbReference>
<dbReference type="AlphaFoldDB" id="A0A235EP56"/>
<evidence type="ECO:0000256" key="8">
    <source>
        <dbReference type="ARBA" id="ARBA00022840"/>
    </source>
</evidence>
<evidence type="ECO:0000256" key="5">
    <source>
        <dbReference type="ARBA" id="ARBA00022597"/>
    </source>
</evidence>
<dbReference type="PROSITE" id="PS00211">
    <property type="entry name" value="ABC_TRANSPORTER_1"/>
    <property type="match status" value="1"/>
</dbReference>
<keyword evidence="13" id="KW-1185">Reference proteome</keyword>
<evidence type="ECO:0000259" key="11">
    <source>
        <dbReference type="PROSITE" id="PS50893"/>
    </source>
</evidence>
<keyword evidence="4" id="KW-0997">Cell inner membrane</keyword>
<dbReference type="InterPro" id="IPR003593">
    <property type="entry name" value="AAA+_ATPase"/>
</dbReference>
<dbReference type="PANTHER" id="PTHR43790:SF3">
    <property type="entry name" value="D-ALLOSE IMPORT ATP-BINDING PROTEIN ALSA-RELATED"/>
    <property type="match status" value="1"/>
</dbReference>
<gene>
    <name evidence="12" type="ORF">CBY09_09770</name>
</gene>
<dbReference type="PROSITE" id="PS50893">
    <property type="entry name" value="ABC_TRANSPORTER_2"/>
    <property type="match status" value="2"/>
</dbReference>
<evidence type="ECO:0000313" key="12">
    <source>
        <dbReference type="EMBL" id="OYD50337.1"/>
    </source>
</evidence>
<feature type="domain" description="ABC transporter" evidence="11">
    <location>
        <begin position="259"/>
        <end position="537"/>
    </location>
</feature>
<keyword evidence="6" id="KW-0677">Repeat</keyword>
<evidence type="ECO:0000256" key="6">
    <source>
        <dbReference type="ARBA" id="ARBA00022737"/>
    </source>
</evidence>
<proteinExistence type="predicted"/>
<sequence length="553" mass="59572">MPSRSPAPQSPPLLAIQAVGKDYTATVLDGVNVELFAGEVLALTGENGAGKSTLSKILCGLEQPTRGGMALAGQAYAPTSRRDAERHGVRMVMQELGLVPTLTVAENLLMGRLPHRLGWLQRDVLHAAARAQLAKIGLDTIDPATPVSQLGIGQQQMVEIARNLQDDTRILVLDEPTAMLTPRETNYLFEQIAHLTARGVAIIYVSHRLEELRRIADRVAVLRDGRLVDVRPMAGMSEDDLVQRMVGRVVSDLDHRPRRPVGPVVMSADNLGRGTAVQDVSLELRAGEIFGIAGLVGSGRTELVRLLFGADRADRGSVTLHPDFEQKQALPPDGQAQAAIHKIANTPNPATAAPRTWQRGFASPLQAIAAGVGLVTEDRKSQGLLLSQPIRINATLSDLSAVSRGGWLQRGLESRLVQGFIRTLRVRCHGPEQPVGQLSGGNQQKVVFARWLHREGRVLLLDEPTRGVDVGARAELYGELDRMAAEGRALLMVSSDLRELMAMADRIGVMSAGRLVAVFERGEWSEQSLLAAAFSEPGGRTSTTPSTPSPVTA</sequence>
<comment type="subcellular location">
    <subcellularLocation>
        <location evidence="1">Cell membrane</location>
        <topology evidence="1">Peripheral membrane protein</topology>
    </subcellularLocation>
</comment>
<evidence type="ECO:0000256" key="1">
    <source>
        <dbReference type="ARBA" id="ARBA00004202"/>
    </source>
</evidence>
<dbReference type="InterPro" id="IPR050107">
    <property type="entry name" value="ABC_carbohydrate_import_ATPase"/>
</dbReference>
<dbReference type="GO" id="GO:0016887">
    <property type="term" value="F:ATP hydrolysis activity"/>
    <property type="evidence" value="ECO:0007669"/>
    <property type="project" value="InterPro"/>
</dbReference>
<dbReference type="GO" id="GO:0005886">
    <property type="term" value="C:plasma membrane"/>
    <property type="evidence" value="ECO:0007669"/>
    <property type="project" value="UniProtKB-SubCell"/>
</dbReference>
<evidence type="ECO:0000256" key="3">
    <source>
        <dbReference type="ARBA" id="ARBA00022475"/>
    </source>
</evidence>
<organism evidence="12 13">
    <name type="scientific">Acidovorax kalamii</name>
    <dbReference type="NCBI Taxonomy" id="2004485"/>
    <lineage>
        <taxon>Bacteria</taxon>
        <taxon>Pseudomonadati</taxon>
        <taxon>Pseudomonadota</taxon>
        <taxon>Betaproteobacteria</taxon>
        <taxon>Burkholderiales</taxon>
        <taxon>Comamonadaceae</taxon>
        <taxon>Acidovorax</taxon>
    </lineage>
</organism>
<dbReference type="InterPro" id="IPR003439">
    <property type="entry name" value="ABC_transporter-like_ATP-bd"/>
</dbReference>
<keyword evidence="5" id="KW-0762">Sugar transport</keyword>
<protein>
    <submittedName>
        <fullName evidence="12">Sugar ABC transporter ATP-binding protein</fullName>
    </submittedName>
</protein>
<dbReference type="OrthoDB" id="9776369at2"/>
<comment type="caution">
    <text evidence="12">The sequence shown here is derived from an EMBL/GenBank/DDBJ whole genome shotgun (WGS) entry which is preliminary data.</text>
</comment>
<dbReference type="InterPro" id="IPR027417">
    <property type="entry name" value="P-loop_NTPase"/>
</dbReference>
<dbReference type="EMBL" id="NOIG01000006">
    <property type="protein sequence ID" value="OYD50337.1"/>
    <property type="molecule type" value="Genomic_DNA"/>
</dbReference>
<dbReference type="CDD" id="cd03215">
    <property type="entry name" value="ABC_Carb_Monos_II"/>
    <property type="match status" value="1"/>
</dbReference>
<dbReference type="RefSeq" id="WP_094288953.1">
    <property type="nucleotide sequence ID" value="NZ_NOIG01000006.1"/>
</dbReference>
<reference evidence="12 13" key="1">
    <citation type="submission" date="2017-07" db="EMBL/GenBank/DDBJ databases">
        <title>Acidovorax KNDSW TSA 6 genome sequence and assembly.</title>
        <authorList>
            <person name="Mayilraj S."/>
        </authorList>
    </citation>
    <scope>NUCLEOTIDE SEQUENCE [LARGE SCALE GENOMIC DNA]</scope>
    <source>
        <strain evidence="12 13">KNDSW-TSA6</strain>
    </source>
</reference>
<name>A0A235EP56_9BURK</name>
<dbReference type="Pfam" id="PF00005">
    <property type="entry name" value="ABC_tran"/>
    <property type="match status" value="2"/>
</dbReference>
<accession>A0A235EP56</accession>
<evidence type="ECO:0000256" key="2">
    <source>
        <dbReference type="ARBA" id="ARBA00022448"/>
    </source>
</evidence>
<dbReference type="PANTHER" id="PTHR43790">
    <property type="entry name" value="CARBOHYDRATE TRANSPORT ATP-BINDING PROTEIN MG119-RELATED"/>
    <property type="match status" value="1"/>
</dbReference>
<dbReference type="Proteomes" id="UP000215441">
    <property type="component" value="Unassembled WGS sequence"/>
</dbReference>
<keyword evidence="2" id="KW-0813">Transport</keyword>
<evidence type="ECO:0000256" key="4">
    <source>
        <dbReference type="ARBA" id="ARBA00022519"/>
    </source>
</evidence>
<evidence type="ECO:0000313" key="13">
    <source>
        <dbReference type="Proteomes" id="UP000215441"/>
    </source>
</evidence>
<dbReference type="SMART" id="SM00382">
    <property type="entry name" value="AAA"/>
    <property type="match status" value="2"/>
</dbReference>
<keyword evidence="7" id="KW-0547">Nucleotide-binding</keyword>
<feature type="domain" description="ABC transporter" evidence="11">
    <location>
        <begin position="13"/>
        <end position="249"/>
    </location>
</feature>
<keyword evidence="10" id="KW-0472">Membrane</keyword>
<dbReference type="Gene3D" id="3.40.50.300">
    <property type="entry name" value="P-loop containing nucleotide triphosphate hydrolases"/>
    <property type="match status" value="2"/>
</dbReference>
<keyword evidence="8 12" id="KW-0067">ATP-binding</keyword>
<dbReference type="CDD" id="cd03216">
    <property type="entry name" value="ABC_Carb_Monos_I"/>
    <property type="match status" value="1"/>
</dbReference>
<evidence type="ECO:0000256" key="10">
    <source>
        <dbReference type="ARBA" id="ARBA00023136"/>
    </source>
</evidence>
<evidence type="ECO:0000256" key="7">
    <source>
        <dbReference type="ARBA" id="ARBA00022741"/>
    </source>
</evidence>
<dbReference type="GO" id="GO:0005524">
    <property type="term" value="F:ATP binding"/>
    <property type="evidence" value="ECO:0007669"/>
    <property type="project" value="UniProtKB-KW"/>
</dbReference>
<keyword evidence="3" id="KW-1003">Cell membrane</keyword>
<evidence type="ECO:0000256" key="9">
    <source>
        <dbReference type="ARBA" id="ARBA00022967"/>
    </source>
</evidence>
<dbReference type="FunFam" id="3.40.50.300:FF:000127">
    <property type="entry name" value="Ribose import ATP-binding protein RbsA"/>
    <property type="match status" value="1"/>
</dbReference>
<dbReference type="InterPro" id="IPR017871">
    <property type="entry name" value="ABC_transporter-like_CS"/>
</dbReference>